<feature type="region of interest" description="Disordered" evidence="2">
    <location>
        <begin position="294"/>
        <end position="318"/>
    </location>
</feature>
<evidence type="ECO:0008006" key="6">
    <source>
        <dbReference type="Google" id="ProtNLM"/>
    </source>
</evidence>
<feature type="coiled-coil region" evidence="1">
    <location>
        <begin position="204"/>
        <end position="231"/>
    </location>
</feature>
<keyword evidence="5" id="KW-1185">Reference proteome</keyword>
<dbReference type="Proteomes" id="UP001183226">
    <property type="component" value="Unassembled WGS sequence"/>
</dbReference>
<keyword evidence="3" id="KW-1133">Transmembrane helix</keyword>
<keyword evidence="1" id="KW-0175">Coiled coil</keyword>
<evidence type="ECO:0000256" key="2">
    <source>
        <dbReference type="SAM" id="MobiDB-lite"/>
    </source>
</evidence>
<name>A0ABU2KUD6_9ACTN</name>
<organism evidence="4 5">
    <name type="scientific">Streptomonospora wellingtoniae</name>
    <dbReference type="NCBI Taxonomy" id="3075544"/>
    <lineage>
        <taxon>Bacteria</taxon>
        <taxon>Bacillati</taxon>
        <taxon>Actinomycetota</taxon>
        <taxon>Actinomycetes</taxon>
        <taxon>Streptosporangiales</taxon>
        <taxon>Nocardiopsidaceae</taxon>
        <taxon>Streptomonospora</taxon>
    </lineage>
</organism>
<feature type="transmembrane region" description="Helical" evidence="3">
    <location>
        <begin position="62"/>
        <end position="87"/>
    </location>
</feature>
<dbReference type="EMBL" id="JAVREK010000011">
    <property type="protein sequence ID" value="MDT0302865.1"/>
    <property type="molecule type" value="Genomic_DNA"/>
</dbReference>
<evidence type="ECO:0000256" key="3">
    <source>
        <dbReference type="SAM" id="Phobius"/>
    </source>
</evidence>
<evidence type="ECO:0000313" key="5">
    <source>
        <dbReference type="Proteomes" id="UP001183226"/>
    </source>
</evidence>
<keyword evidence="3" id="KW-0812">Transmembrane</keyword>
<reference evidence="5" key="1">
    <citation type="submission" date="2023-07" db="EMBL/GenBank/DDBJ databases">
        <title>30 novel species of actinomycetes from the DSMZ collection.</title>
        <authorList>
            <person name="Nouioui I."/>
        </authorList>
    </citation>
    <scope>NUCLEOTIDE SEQUENCE [LARGE SCALE GENOMIC DNA]</scope>
    <source>
        <strain evidence="5">DSM 45055</strain>
    </source>
</reference>
<keyword evidence="3" id="KW-0472">Membrane</keyword>
<proteinExistence type="predicted"/>
<protein>
    <recommendedName>
        <fullName evidence="6">DUF2637 domain-containing protein</fullName>
    </recommendedName>
</protein>
<feature type="compositionally biased region" description="Basic and acidic residues" evidence="2">
    <location>
        <begin position="155"/>
        <end position="185"/>
    </location>
</feature>
<evidence type="ECO:0000256" key="1">
    <source>
        <dbReference type="SAM" id="Coils"/>
    </source>
</evidence>
<comment type="caution">
    <text evidence="4">The sequence shown here is derived from an EMBL/GenBank/DDBJ whole genome shotgun (WGS) entry which is preliminary data.</text>
</comment>
<feature type="transmembrane region" description="Helical" evidence="3">
    <location>
        <begin position="99"/>
        <end position="116"/>
    </location>
</feature>
<feature type="transmembrane region" description="Helical" evidence="3">
    <location>
        <begin position="35"/>
        <end position="56"/>
    </location>
</feature>
<dbReference type="RefSeq" id="WP_311545349.1">
    <property type="nucleotide sequence ID" value="NZ_JAVREK010000011.1"/>
</dbReference>
<feature type="region of interest" description="Disordered" evidence="2">
    <location>
        <begin position="155"/>
        <end position="201"/>
    </location>
</feature>
<evidence type="ECO:0000313" key="4">
    <source>
        <dbReference type="EMBL" id="MDT0302865.1"/>
    </source>
</evidence>
<accession>A0ABU2KUD6</accession>
<gene>
    <name evidence="4" type="ORF">RM446_12150</name>
</gene>
<sequence>MKTLQKSDTPGKQGLFRRLVMPGADAGAAGYPVRVLITAAAIPSVASLVLTVWSLMDSLPEAAPWGVGLAAGGVLDVALVSSVAIAWVAPAVARPAQSAGWAIALLAAGLVGWHSWLIDWPLAALGAIPLAAKALWSLALHARLAQHAAAREEAEQQRAAEVERERQAAEQRAAADAEAARRAAELDTGLTHEQQAKVARRRRDAAYARELSDAELELERAQAQAAHEAELERIRRAAAQQMEMDREDAAVIKQRVQLTREIQAGRGLALGSSEAAPDDLSSLAASPGAALMGFGQAMGSDQGAPRGASPAPAPRARAAQGLEPRLQVLVDYIAEAGEAASVRGAARALGCDAATVRRRRDALAEQGFDVSPLPRKTQ</sequence>
<feature type="compositionally biased region" description="Low complexity" evidence="2">
    <location>
        <begin position="303"/>
        <end position="318"/>
    </location>
</feature>